<name>U6R7X4_9BACT</name>
<feature type="transmembrane region" description="Helical" evidence="1">
    <location>
        <begin position="86"/>
        <end position="104"/>
    </location>
</feature>
<gene>
    <name evidence="3" type="ORF">HMPREF1534_03786</name>
</gene>
<dbReference type="eggNOG" id="COG4206">
    <property type="taxonomic scope" value="Bacteria"/>
</dbReference>
<dbReference type="Proteomes" id="UP000017831">
    <property type="component" value="Unassembled WGS sequence"/>
</dbReference>
<dbReference type="PANTHER" id="PTHR34978:SF3">
    <property type="entry name" value="SLR0241 PROTEIN"/>
    <property type="match status" value="1"/>
</dbReference>
<feature type="domain" description="Peptidase M56" evidence="2">
    <location>
        <begin position="129"/>
        <end position="209"/>
    </location>
</feature>
<organism evidence="3 4">
    <name type="scientific">Phocaeicola massiliensis B84634 = Timone 84634 = DSM 17679 = JCM 13223</name>
    <dbReference type="NCBI Taxonomy" id="1121098"/>
    <lineage>
        <taxon>Bacteria</taxon>
        <taxon>Pseudomonadati</taxon>
        <taxon>Bacteroidota</taxon>
        <taxon>Bacteroidia</taxon>
        <taxon>Bacteroidales</taxon>
        <taxon>Bacteroidaceae</taxon>
        <taxon>Phocaeicola</taxon>
    </lineage>
</organism>
<dbReference type="Pfam" id="PF05569">
    <property type="entry name" value="Peptidase_M56"/>
    <property type="match status" value="1"/>
</dbReference>
<keyword evidence="1" id="KW-0472">Membrane</keyword>
<keyword evidence="4" id="KW-1185">Reference proteome</keyword>
<dbReference type="EMBL" id="AQHY01000040">
    <property type="protein sequence ID" value="EOA52360.1"/>
    <property type="molecule type" value="Genomic_DNA"/>
</dbReference>
<comment type="caution">
    <text evidence="3">The sequence shown here is derived from an EMBL/GenBank/DDBJ whole genome shotgun (WGS) entry which is preliminary data.</text>
</comment>
<dbReference type="Pfam" id="PF13715">
    <property type="entry name" value="CarbopepD_reg_2"/>
    <property type="match status" value="1"/>
</dbReference>
<evidence type="ECO:0000259" key="2">
    <source>
        <dbReference type="Pfam" id="PF05569"/>
    </source>
</evidence>
<evidence type="ECO:0000313" key="3">
    <source>
        <dbReference type="EMBL" id="EOA52360.1"/>
    </source>
</evidence>
<evidence type="ECO:0000256" key="1">
    <source>
        <dbReference type="SAM" id="Phobius"/>
    </source>
</evidence>
<keyword evidence="1" id="KW-1133">Transmembrane helix</keyword>
<dbReference type="Gene3D" id="2.60.40.1120">
    <property type="entry name" value="Carboxypeptidase-like, regulatory domain"/>
    <property type="match status" value="1"/>
</dbReference>
<dbReference type="PANTHER" id="PTHR34978">
    <property type="entry name" value="POSSIBLE SENSOR-TRANSDUCER PROTEIN BLAR"/>
    <property type="match status" value="1"/>
</dbReference>
<keyword evidence="1" id="KW-0812">Transmembrane</keyword>
<dbReference type="OrthoDB" id="9814002at2"/>
<protein>
    <recommendedName>
        <fullName evidence="2">Peptidase M56 domain-containing protein</fullName>
    </recommendedName>
</protein>
<dbReference type="HOGENOM" id="CLU_013798_3_1_10"/>
<proteinExistence type="predicted"/>
<dbReference type="AlphaFoldDB" id="U6R7X4"/>
<dbReference type="InterPro" id="IPR008756">
    <property type="entry name" value="Peptidase_M56"/>
</dbReference>
<feature type="transmembrane region" description="Helical" evidence="1">
    <location>
        <begin position="34"/>
        <end position="55"/>
    </location>
</feature>
<dbReference type="InterPro" id="IPR052173">
    <property type="entry name" value="Beta-lactam_resp_regulator"/>
</dbReference>
<dbReference type="STRING" id="1121098.HMPREF1534_03786"/>
<feature type="transmembrane region" description="Helical" evidence="1">
    <location>
        <begin position="5"/>
        <end position="22"/>
    </location>
</feature>
<dbReference type="PATRIC" id="fig|1121098.3.peg.3865"/>
<dbReference type="InterPro" id="IPR008969">
    <property type="entry name" value="CarboxyPept-like_regulatory"/>
</dbReference>
<feature type="transmembrane region" description="Helical" evidence="1">
    <location>
        <begin position="262"/>
        <end position="282"/>
    </location>
</feature>
<dbReference type="eggNOG" id="COG4219">
    <property type="taxonomic scope" value="Bacteria"/>
</dbReference>
<accession>U6R7X4</accession>
<sequence length="373" mass="42585">MWILLLKICLLTTLFYSLYHWALRGNTFFRFNRVYLLAGMFIALALPFIPLYYAVPTVSETDLPETAFRIGNIISIEMKVNESVNFSQIGCLIYISGLIVLLLSRMWTVFRLFRCIRNGSKEVFCGIVSIETPMVQSSFSFLRYIVLPQGIKEVDKNVILAHEETHIRQWHCVDLLLGDIFCIIQWFNPIAWLYKRDLVENHEFLADSNAGNVAGMDVYKETLTRYWLYGTMKSLVNPFAYSTRLMRLSMLKKPSSHGIQKCWTVALVPLLLLYVWIFAVPVSSAEVTDFQQVTLMGKITDETGQKIVAASVFVSRKSFGTISDIDGNYQLSVGKKDTVYVSIAGYEKQKICVSDYAVENGKLMIDVLLQSLK</sequence>
<reference evidence="3 4" key="1">
    <citation type="submission" date="2013-04" db="EMBL/GenBank/DDBJ databases">
        <title>The Genome Sequence of Bacteroides massiliensis DSM 17679.</title>
        <authorList>
            <consortium name="The Broad Institute Genomics Platform"/>
            <person name="Earl A."/>
            <person name="Ward D."/>
            <person name="Feldgarden M."/>
            <person name="Gevers D."/>
            <person name="Martens E."/>
            <person name="Fenner L."/>
            <person name="Roux V."/>
            <person name="Mallet M.N."/>
            <person name="Raoult D."/>
            <person name="Walker B."/>
            <person name="Young S."/>
            <person name="Zeng Q."/>
            <person name="Gargeya S."/>
            <person name="Fitzgerald M."/>
            <person name="Haas B."/>
            <person name="Abouelleil A."/>
            <person name="Allen A.W."/>
            <person name="Alvarado L."/>
            <person name="Arachchi H.M."/>
            <person name="Berlin A.M."/>
            <person name="Chapman S.B."/>
            <person name="Gainer-Dewar J."/>
            <person name="Goldberg J."/>
            <person name="Griggs A."/>
            <person name="Gujja S."/>
            <person name="Hansen M."/>
            <person name="Howarth C."/>
            <person name="Imamovic A."/>
            <person name="Ireland A."/>
            <person name="Larimer J."/>
            <person name="McCowan C."/>
            <person name="Murphy C."/>
            <person name="Pearson M."/>
            <person name="Poon T.W."/>
            <person name="Priest M."/>
            <person name="Roberts A."/>
            <person name="Saif S."/>
            <person name="Shea T."/>
            <person name="Sisk P."/>
            <person name="Sykes S."/>
            <person name="Wortman J."/>
            <person name="Nusbaum C."/>
            <person name="Birren B."/>
        </authorList>
    </citation>
    <scope>NUCLEOTIDE SEQUENCE [LARGE SCALE GENOMIC DNA]</scope>
    <source>
        <strain evidence="4">B84634 / Timone 84634 / DSM 17679 / JCM 13223</strain>
    </source>
</reference>
<evidence type="ECO:0000313" key="4">
    <source>
        <dbReference type="Proteomes" id="UP000017831"/>
    </source>
</evidence>
<dbReference type="SUPFAM" id="SSF49464">
    <property type="entry name" value="Carboxypeptidase regulatory domain-like"/>
    <property type="match status" value="1"/>
</dbReference>